<dbReference type="AlphaFoldDB" id="A0A422NXY5"/>
<evidence type="ECO:0000313" key="2">
    <source>
        <dbReference type="Proteomes" id="UP000283634"/>
    </source>
</evidence>
<dbReference type="RefSeq" id="XP_029241470.1">
    <property type="nucleotide sequence ID" value="XM_029378668.1"/>
</dbReference>
<accession>A0A422NXY5</accession>
<proteinExistence type="predicted"/>
<name>A0A422NXY5_TRYRA</name>
<sequence length="145" mass="15731">MGANRGLAEMPRQMRQLLRRIPVGHSSIYLNELQPSNQHFFLKACMTSGPHTSHGSVKNVLGVSIDRGEISCHASLQALTAKTTEAKQQEGKASPMYIHAHVSQHGVYVAAAARVEWEVGGVPNPSSHITDEAASFFTVRSKLDA</sequence>
<keyword evidence="2" id="KW-1185">Reference proteome</keyword>
<organism evidence="1 2">
    <name type="scientific">Trypanosoma rangeli</name>
    <dbReference type="NCBI Taxonomy" id="5698"/>
    <lineage>
        <taxon>Eukaryota</taxon>
        <taxon>Discoba</taxon>
        <taxon>Euglenozoa</taxon>
        <taxon>Kinetoplastea</taxon>
        <taxon>Metakinetoplastina</taxon>
        <taxon>Trypanosomatida</taxon>
        <taxon>Trypanosomatidae</taxon>
        <taxon>Trypanosoma</taxon>
        <taxon>Herpetosoma</taxon>
    </lineage>
</organism>
<comment type="caution">
    <text evidence="1">The sequence shown here is derived from an EMBL/GenBank/DDBJ whole genome shotgun (WGS) entry which is preliminary data.</text>
</comment>
<evidence type="ECO:0000313" key="1">
    <source>
        <dbReference type="EMBL" id="RNF10291.1"/>
    </source>
</evidence>
<dbReference type="EMBL" id="MKGL01000034">
    <property type="protein sequence ID" value="RNF10291.1"/>
    <property type="molecule type" value="Genomic_DNA"/>
</dbReference>
<protein>
    <submittedName>
        <fullName evidence="1">Uncharacterized protein</fullName>
    </submittedName>
</protein>
<dbReference type="GeneID" id="40325567"/>
<dbReference type="Proteomes" id="UP000283634">
    <property type="component" value="Unassembled WGS sequence"/>
</dbReference>
<dbReference type="VEuPathDB" id="TriTrypDB:TRSC58_03004"/>
<reference evidence="1 2" key="1">
    <citation type="journal article" date="2018" name="BMC Genomics">
        <title>Genomic comparison of Trypanosoma conorhini and Trypanosoma rangeli to Trypanosoma cruzi strains of high and low virulence.</title>
        <authorList>
            <person name="Bradwell K.R."/>
            <person name="Koparde V.N."/>
            <person name="Matveyev A.V."/>
            <person name="Serrano M.G."/>
            <person name="Alves J.M."/>
            <person name="Parikh H."/>
            <person name="Huang B."/>
            <person name="Lee V."/>
            <person name="Espinosa-Alvarez O."/>
            <person name="Ortiz P.A."/>
            <person name="Costa-Martins A.G."/>
            <person name="Teixeira M.M."/>
            <person name="Buck G.A."/>
        </authorList>
    </citation>
    <scope>NUCLEOTIDE SEQUENCE [LARGE SCALE GENOMIC DNA]</scope>
    <source>
        <strain evidence="1 2">AM80</strain>
    </source>
</reference>
<gene>
    <name evidence="1" type="ORF">TraAM80_01634</name>
</gene>